<evidence type="ECO:0000313" key="1">
    <source>
        <dbReference type="EMBL" id="PBK06225.1"/>
    </source>
</evidence>
<dbReference type="RefSeq" id="WP_096003289.1">
    <property type="nucleotide sequence ID" value="NZ_NTMR01000002.1"/>
</dbReference>
<dbReference type="EMBL" id="NTMR01000002">
    <property type="protein sequence ID" value="PBK06225.1"/>
    <property type="molecule type" value="Genomic_DNA"/>
</dbReference>
<comment type="caution">
    <text evidence="1">The sequence shown here is derived from an EMBL/GenBank/DDBJ whole genome shotgun (WGS) entry which is preliminary data.</text>
</comment>
<organism evidence="1 2">
    <name type="scientific">Pseudomonas abyssi</name>
    <dbReference type="NCBI Taxonomy" id="170540"/>
    <lineage>
        <taxon>Bacteria</taxon>
        <taxon>Pseudomonadati</taxon>
        <taxon>Pseudomonadota</taxon>
        <taxon>Gammaproteobacteria</taxon>
        <taxon>Pseudomonadales</taxon>
        <taxon>Pseudomonadaceae</taxon>
        <taxon>Pseudomonas</taxon>
    </lineage>
</organism>
<dbReference type="AlphaFoldDB" id="A0A2A3MNF0"/>
<dbReference type="Pfam" id="PF05069">
    <property type="entry name" value="Phage_tail_S"/>
    <property type="match status" value="1"/>
</dbReference>
<protein>
    <submittedName>
        <fullName evidence="1">Phage virion morphogenesis protein</fullName>
    </submittedName>
</protein>
<gene>
    <name evidence="1" type="ORF">CNQ84_02300</name>
</gene>
<dbReference type="Proteomes" id="UP000242313">
    <property type="component" value="Unassembled WGS sequence"/>
</dbReference>
<accession>A0A2A3MNF0</accession>
<dbReference type="NCBIfam" id="TIGR01635">
    <property type="entry name" value="tail_comp_S"/>
    <property type="match status" value="1"/>
</dbReference>
<dbReference type="InterPro" id="IPR006522">
    <property type="entry name" value="Phage_virion_morphogenesis"/>
</dbReference>
<evidence type="ECO:0000313" key="2">
    <source>
        <dbReference type="Proteomes" id="UP000242313"/>
    </source>
</evidence>
<reference evidence="1 2" key="1">
    <citation type="submission" date="2017-09" db="EMBL/GenBank/DDBJ databases">
        <title>Pseudomonas abyssi sp. nov. isolated from Abyssopelagic Water.</title>
        <authorList>
            <person name="Wei Y."/>
        </authorList>
    </citation>
    <scope>NUCLEOTIDE SEQUENCE [LARGE SCALE GENOMIC DNA]</scope>
    <source>
        <strain evidence="1 2">MT5</strain>
    </source>
</reference>
<keyword evidence="2" id="KW-1185">Reference proteome</keyword>
<name>A0A2A3MNF0_9PSED</name>
<sequence length="190" mass="21006">MAGATLEFDNSQALAIINQAAQALGDPSPLLRSMGEYLLIAHDQRFASQTSPDGKPWQALSPAYQRRKKKNRDKILQLDGHLANTLLYQVNGADLLFGSNRIYAAIHHFGGTIDVAVRSQQAYFKQERSGAIGNRFVPKRKSNFAQWVTIGNYSIQIPARPWLGTSDTDSEELTNIALDYIRRAGFGTGP</sequence>
<proteinExistence type="predicted"/>